<protein>
    <recommendedName>
        <fullName evidence="6">ABC transmembrane type-1 domain-containing protein</fullName>
    </recommendedName>
</protein>
<comment type="subcellular location">
    <subcellularLocation>
        <location evidence="1">Membrane</location>
        <topology evidence="1">Multi-pass membrane protein</topology>
    </subcellularLocation>
</comment>
<dbReference type="GO" id="GO:0005524">
    <property type="term" value="F:ATP binding"/>
    <property type="evidence" value="ECO:0007669"/>
    <property type="project" value="InterPro"/>
</dbReference>
<dbReference type="EMBL" id="JACJFM010000024">
    <property type="protein sequence ID" value="MBB1488147.1"/>
    <property type="molecule type" value="Genomic_DNA"/>
</dbReference>
<feature type="domain" description="ABC transmembrane type-1" evidence="6">
    <location>
        <begin position="16"/>
        <end position="75"/>
    </location>
</feature>
<name>A0A839IUP6_9GAMM</name>
<dbReference type="Pfam" id="PF13748">
    <property type="entry name" value="ABC_membrane_3"/>
    <property type="match status" value="1"/>
</dbReference>
<evidence type="ECO:0000256" key="5">
    <source>
        <dbReference type="SAM" id="Phobius"/>
    </source>
</evidence>
<dbReference type="GO" id="GO:0140359">
    <property type="term" value="F:ABC-type transporter activity"/>
    <property type="evidence" value="ECO:0007669"/>
    <property type="project" value="InterPro"/>
</dbReference>
<proteinExistence type="predicted"/>
<feature type="transmembrane region" description="Helical" evidence="5">
    <location>
        <begin position="51"/>
        <end position="69"/>
    </location>
</feature>
<dbReference type="GO" id="GO:0016020">
    <property type="term" value="C:membrane"/>
    <property type="evidence" value="ECO:0007669"/>
    <property type="project" value="UniProtKB-SubCell"/>
</dbReference>
<keyword evidence="2 5" id="KW-0812">Transmembrane</keyword>
<evidence type="ECO:0000256" key="2">
    <source>
        <dbReference type="ARBA" id="ARBA00022692"/>
    </source>
</evidence>
<keyword evidence="8" id="KW-1185">Reference proteome</keyword>
<evidence type="ECO:0000256" key="4">
    <source>
        <dbReference type="ARBA" id="ARBA00023136"/>
    </source>
</evidence>
<dbReference type="RefSeq" id="WP_182809975.1">
    <property type="nucleotide sequence ID" value="NZ_JACJFM010000024.1"/>
</dbReference>
<organism evidence="7 8">
    <name type="scientific">Oceanospirillum sediminis</name>
    <dbReference type="NCBI Taxonomy" id="2760088"/>
    <lineage>
        <taxon>Bacteria</taxon>
        <taxon>Pseudomonadati</taxon>
        <taxon>Pseudomonadota</taxon>
        <taxon>Gammaproteobacteria</taxon>
        <taxon>Oceanospirillales</taxon>
        <taxon>Oceanospirillaceae</taxon>
        <taxon>Oceanospirillum</taxon>
    </lineage>
</organism>
<dbReference type="InterPro" id="IPR011527">
    <property type="entry name" value="ABC1_TM_dom"/>
</dbReference>
<accession>A0A839IUP6</accession>
<reference evidence="7 8" key="1">
    <citation type="submission" date="2020-08" db="EMBL/GenBank/DDBJ databases">
        <title>Oceanospirillum sp. nov. isolated from marine sediment.</title>
        <authorList>
            <person name="Ji X."/>
        </authorList>
    </citation>
    <scope>NUCLEOTIDE SEQUENCE [LARGE SCALE GENOMIC DNA]</scope>
    <source>
        <strain evidence="7 8">D5</strain>
    </source>
</reference>
<keyword evidence="4 5" id="KW-0472">Membrane</keyword>
<evidence type="ECO:0000256" key="3">
    <source>
        <dbReference type="ARBA" id="ARBA00022989"/>
    </source>
</evidence>
<evidence type="ECO:0000259" key="6">
    <source>
        <dbReference type="Pfam" id="PF13748"/>
    </source>
</evidence>
<dbReference type="AlphaFoldDB" id="A0A839IUP6"/>
<gene>
    <name evidence="7" type="ORF">H4O21_16210</name>
</gene>
<sequence length="127" mass="14620">MTGTLRAYQPDLIACAEQQVSIIRQNNKRQLFSFLRQSSQVEVRLSDIETFTYGLIFLLPFGYIIFNLWHTSAMGNMAPDMIFILITDSWEYTEAAIMMPVSLQSLTRLNEITHRINAIKPPVNAYD</sequence>
<evidence type="ECO:0000256" key="1">
    <source>
        <dbReference type="ARBA" id="ARBA00004141"/>
    </source>
</evidence>
<keyword evidence="3 5" id="KW-1133">Transmembrane helix</keyword>
<evidence type="ECO:0000313" key="7">
    <source>
        <dbReference type="EMBL" id="MBB1488147.1"/>
    </source>
</evidence>
<comment type="caution">
    <text evidence="7">The sequence shown here is derived from an EMBL/GenBank/DDBJ whole genome shotgun (WGS) entry which is preliminary data.</text>
</comment>
<evidence type="ECO:0000313" key="8">
    <source>
        <dbReference type="Proteomes" id="UP000565262"/>
    </source>
</evidence>
<dbReference type="Proteomes" id="UP000565262">
    <property type="component" value="Unassembled WGS sequence"/>
</dbReference>